<gene>
    <name evidence="10" type="ORF">LTR09_004028</name>
</gene>
<evidence type="ECO:0000313" key="10">
    <source>
        <dbReference type="EMBL" id="KAK3054870.1"/>
    </source>
</evidence>
<feature type="site" description="Important for enzyme activity" evidence="6">
    <location>
        <position position="315"/>
    </location>
</feature>
<evidence type="ECO:0000256" key="1">
    <source>
        <dbReference type="ARBA" id="ARBA00000707"/>
    </source>
</evidence>
<dbReference type="PRINTS" id="PR00707">
    <property type="entry name" value="UBCTHYDRLASE"/>
</dbReference>
<keyword evidence="11" id="KW-1185">Reference proteome</keyword>
<name>A0AAJ0GD40_9PEZI</name>
<evidence type="ECO:0000256" key="8">
    <source>
        <dbReference type="SAM" id="MobiDB-lite"/>
    </source>
</evidence>
<keyword evidence="3 6" id="KW-0833">Ubl conjugation pathway</keyword>
<dbReference type="InterPro" id="IPR036959">
    <property type="entry name" value="Peptidase_C12_UCH_sf"/>
</dbReference>
<feature type="compositionally biased region" description="Polar residues" evidence="8">
    <location>
        <begin position="207"/>
        <end position="217"/>
    </location>
</feature>
<dbReference type="PROSITE" id="PS52048">
    <property type="entry name" value="UCH_DOMAIN"/>
    <property type="match status" value="1"/>
</dbReference>
<accession>A0AAJ0GD40</accession>
<sequence>MAPKKGIKRKASTGGMSNGDGELLPPDRATWPGWVEMESEPAFFNVMLNEMGVQGVKVQEVYGLDEEMLAILPQPVHALIFLFRYRDVDETESEKGTECPSHVWFANQIPDFACATVALLNIVNNIKGLRVGQELRDFKTFTQDMDPLMRGDAIDGFDFVKKIHNSFARENDLLIADMHCRQKAAKAQKRQAVAKAREAREAKKNGETNGKPTNGTAVTPERASTRTRKPPAKLEAATDSSPLSDPPESDPEFSTPSKAKKSTQDADGDRRRSTREPKPRKDVYAVKAAIQQDVDQEGFHFIAYMPILGHVWRMDGLDSFPQDMGASDAAEGGDWMSIAQPALQTRMAMYEGADIEFNLMAVVHDPVVKDRDGLVQNIKALQAVDAKLDEVFDDWRDLDGAETKRDLITGISVDFSITQTDVDSSDLPQDISEKLENEDDLLRLVDERKRIICEQAPLRGAVRDAIEIARGDEEKARHRRHDYGKFVRSWLGALAENELAQHIMMHRTRCNATQGPRTTSSTLGLSPHARYSSINLICNLNLKRATTTLVRHRSGIIKMCYKTCYIHNCGHPVDPTPSGNEIAWVRPCDSAVDRADHTHRSCDDKQVVYESVNSKCRSCLLIPLVFRTPELKAYQNFQKQSKSWEAMVMKVNWHVWEDS</sequence>
<evidence type="ECO:0000256" key="3">
    <source>
        <dbReference type="ARBA" id="ARBA00022786"/>
    </source>
</evidence>
<dbReference type="PANTHER" id="PTHR10589:SF29">
    <property type="entry name" value="UBIQUITIN CARBOXYL-TERMINAL HYDROLASE"/>
    <property type="match status" value="1"/>
</dbReference>
<dbReference type="PANTHER" id="PTHR10589">
    <property type="entry name" value="UBIQUITIN CARBOXYL-TERMINAL HYDROLASE"/>
    <property type="match status" value="1"/>
</dbReference>
<dbReference type="GO" id="GO:0004843">
    <property type="term" value="F:cysteine-type deubiquitinase activity"/>
    <property type="evidence" value="ECO:0007669"/>
    <property type="project" value="UniProtKB-UniRule"/>
</dbReference>
<keyword evidence="5 6" id="KW-0788">Thiol protease</keyword>
<evidence type="ECO:0000256" key="4">
    <source>
        <dbReference type="ARBA" id="ARBA00022801"/>
    </source>
</evidence>
<dbReference type="EC" id="3.4.19.12" evidence="7"/>
<feature type="active site" description="Proton donor" evidence="6">
    <location>
        <position position="300"/>
    </location>
</feature>
<dbReference type="GO" id="GO:0005737">
    <property type="term" value="C:cytoplasm"/>
    <property type="evidence" value="ECO:0007669"/>
    <property type="project" value="TreeGrafter"/>
</dbReference>
<feature type="domain" description="UCH catalytic" evidence="9">
    <location>
        <begin position="33"/>
        <end position="364"/>
    </location>
</feature>
<evidence type="ECO:0000256" key="6">
    <source>
        <dbReference type="PROSITE-ProRule" id="PRU01393"/>
    </source>
</evidence>
<feature type="region of interest" description="Disordered" evidence="8">
    <location>
        <begin position="1"/>
        <end position="27"/>
    </location>
</feature>
<comment type="catalytic activity">
    <reaction evidence="1 6 7">
        <text>Thiol-dependent hydrolysis of ester, thioester, amide, peptide and isopeptide bonds formed by the C-terminal Gly of ubiquitin (a 76-residue protein attached to proteins as an intracellular targeting signal).</text>
        <dbReference type="EC" id="3.4.19.12"/>
    </reaction>
</comment>
<keyword evidence="2 6" id="KW-0645">Protease</keyword>
<evidence type="ECO:0000256" key="5">
    <source>
        <dbReference type="ARBA" id="ARBA00022807"/>
    </source>
</evidence>
<feature type="compositionally biased region" description="Basic and acidic residues" evidence="8">
    <location>
        <begin position="262"/>
        <end position="284"/>
    </location>
</feature>
<evidence type="ECO:0000256" key="2">
    <source>
        <dbReference type="ARBA" id="ARBA00022670"/>
    </source>
</evidence>
<comment type="similarity">
    <text evidence="6 7">Belongs to the peptidase C12 family.</text>
</comment>
<feature type="active site" description="Nucleophile" evidence="6">
    <location>
        <position position="114"/>
    </location>
</feature>
<proteinExistence type="inferred from homology"/>
<keyword evidence="4 6" id="KW-0378">Hydrolase</keyword>
<dbReference type="Pfam" id="PF01088">
    <property type="entry name" value="Peptidase_C12"/>
    <property type="match status" value="1"/>
</dbReference>
<feature type="compositionally biased region" description="Basic residues" evidence="8">
    <location>
        <begin position="1"/>
        <end position="11"/>
    </location>
</feature>
<reference evidence="10" key="1">
    <citation type="submission" date="2023-04" db="EMBL/GenBank/DDBJ databases">
        <title>Black Yeasts Isolated from many extreme environments.</title>
        <authorList>
            <person name="Coleine C."/>
            <person name="Stajich J.E."/>
            <person name="Selbmann L."/>
        </authorList>
    </citation>
    <scope>NUCLEOTIDE SEQUENCE</scope>
    <source>
        <strain evidence="10">CCFEE 5312</strain>
    </source>
</reference>
<feature type="compositionally biased region" description="Basic and acidic residues" evidence="8">
    <location>
        <begin position="195"/>
        <end position="206"/>
    </location>
</feature>
<comment type="caution">
    <text evidence="10">The sequence shown here is derived from an EMBL/GenBank/DDBJ whole genome shotgun (WGS) entry which is preliminary data.</text>
</comment>
<feature type="region of interest" description="Disordered" evidence="8">
    <location>
        <begin position="186"/>
        <end position="284"/>
    </location>
</feature>
<dbReference type="SUPFAM" id="SSF54001">
    <property type="entry name" value="Cysteine proteinases"/>
    <property type="match status" value="2"/>
</dbReference>
<dbReference type="GO" id="GO:0006511">
    <property type="term" value="P:ubiquitin-dependent protein catabolic process"/>
    <property type="evidence" value="ECO:0007669"/>
    <property type="project" value="UniProtKB-UniRule"/>
</dbReference>
<dbReference type="InterPro" id="IPR038765">
    <property type="entry name" value="Papain-like_cys_pep_sf"/>
</dbReference>
<evidence type="ECO:0000259" key="9">
    <source>
        <dbReference type="PROSITE" id="PS52048"/>
    </source>
</evidence>
<dbReference type="Gene3D" id="3.40.532.10">
    <property type="entry name" value="Peptidase C12, ubiquitin carboxyl-terminal hydrolase"/>
    <property type="match status" value="1"/>
</dbReference>
<protein>
    <recommendedName>
        <fullName evidence="7">Ubiquitin carboxyl-terminal hydrolase</fullName>
        <ecNumber evidence="7">3.4.19.12</ecNumber>
    </recommendedName>
</protein>
<evidence type="ECO:0000313" key="11">
    <source>
        <dbReference type="Proteomes" id="UP001271007"/>
    </source>
</evidence>
<dbReference type="AlphaFoldDB" id="A0AAJ0GD40"/>
<dbReference type="GO" id="GO:0016579">
    <property type="term" value="P:protein deubiquitination"/>
    <property type="evidence" value="ECO:0007669"/>
    <property type="project" value="TreeGrafter"/>
</dbReference>
<dbReference type="InterPro" id="IPR001578">
    <property type="entry name" value="Peptidase_C12_UCH"/>
</dbReference>
<feature type="site" description="Transition state stabilizer" evidence="6">
    <location>
        <position position="108"/>
    </location>
</feature>
<evidence type="ECO:0000256" key="7">
    <source>
        <dbReference type="RuleBase" id="RU361215"/>
    </source>
</evidence>
<organism evidence="10 11">
    <name type="scientific">Extremus antarcticus</name>
    <dbReference type="NCBI Taxonomy" id="702011"/>
    <lineage>
        <taxon>Eukaryota</taxon>
        <taxon>Fungi</taxon>
        <taxon>Dikarya</taxon>
        <taxon>Ascomycota</taxon>
        <taxon>Pezizomycotina</taxon>
        <taxon>Dothideomycetes</taxon>
        <taxon>Dothideomycetidae</taxon>
        <taxon>Mycosphaerellales</taxon>
        <taxon>Extremaceae</taxon>
        <taxon>Extremus</taxon>
    </lineage>
</organism>
<dbReference type="Proteomes" id="UP001271007">
    <property type="component" value="Unassembled WGS sequence"/>
</dbReference>
<dbReference type="EMBL" id="JAWDJX010000010">
    <property type="protein sequence ID" value="KAK3054870.1"/>
    <property type="molecule type" value="Genomic_DNA"/>
</dbReference>